<name>A0A2P2PB72_RHIMU</name>
<reference evidence="1" key="1">
    <citation type="submission" date="2018-02" db="EMBL/GenBank/DDBJ databases">
        <title>Rhizophora mucronata_Transcriptome.</title>
        <authorList>
            <person name="Meera S.P."/>
            <person name="Sreeshan A."/>
            <person name="Augustine A."/>
        </authorList>
    </citation>
    <scope>NUCLEOTIDE SEQUENCE</scope>
    <source>
        <tissue evidence="1">Leaf</tissue>
    </source>
</reference>
<sequence length="44" mass="4871">MVSRQKSSKELTISSKDVLNSDGLLGESCYNYKCIIHKGLDVPL</sequence>
<evidence type="ECO:0000313" key="1">
    <source>
        <dbReference type="EMBL" id="MBX51992.1"/>
    </source>
</evidence>
<organism evidence="1">
    <name type="scientific">Rhizophora mucronata</name>
    <name type="common">Asiatic mangrove</name>
    <dbReference type="NCBI Taxonomy" id="61149"/>
    <lineage>
        <taxon>Eukaryota</taxon>
        <taxon>Viridiplantae</taxon>
        <taxon>Streptophyta</taxon>
        <taxon>Embryophyta</taxon>
        <taxon>Tracheophyta</taxon>
        <taxon>Spermatophyta</taxon>
        <taxon>Magnoliopsida</taxon>
        <taxon>eudicotyledons</taxon>
        <taxon>Gunneridae</taxon>
        <taxon>Pentapetalae</taxon>
        <taxon>rosids</taxon>
        <taxon>fabids</taxon>
        <taxon>Malpighiales</taxon>
        <taxon>Rhizophoraceae</taxon>
        <taxon>Rhizophora</taxon>
    </lineage>
</organism>
<accession>A0A2P2PB72</accession>
<dbReference type="EMBL" id="GGEC01071508">
    <property type="protein sequence ID" value="MBX51992.1"/>
    <property type="molecule type" value="Transcribed_RNA"/>
</dbReference>
<protein>
    <submittedName>
        <fullName evidence="1">Uncharacterized protein</fullName>
    </submittedName>
</protein>
<dbReference type="AlphaFoldDB" id="A0A2P2PB72"/>
<proteinExistence type="predicted"/>